<dbReference type="CDD" id="cd01124">
    <property type="entry name" value="KaiC-like"/>
    <property type="match status" value="1"/>
</dbReference>
<sequence length="481" mass="51167">MVESLKRLPTGVDGLDALLKGGLIAGASYIVQGHPGAGKTILANQVACHHVREGGRVLVATLLSESHERLFQYLSTLSFFDPELVGDSIQFVSAFDTLEQEGLDAVVRLLRQEIGRQQATLLVVDGLLNARSRAQTSLDTKKFVSELQGHAAFAGCTVLLLTSARLEEDSPEHTMVDGVIELSERRVGSTAVRHVLLRKTRGSGALSGFHECLIDEDGWQVYPRLETLYSRPSQSGSQTLSRVATGVPDLDAMLGGGLAEASVTLLMGPSGVGKTALGIAFLAASSQAAPGLHFGFYETPTRLRLKALALGYDLAGLEGSGAVQLSWQPTTEGLLDQVGARLLEQVSSLGARRVVIDSLGAFGRLALEPTRLNAFFRALTGELRARGVTVLLTWEMRDIFGAEITAPAPDLSSIVDNLVLMRFAELDAQLHRALSIVKVRDSDHDPALQALSLGPRGISLQRAFDGASGVLSGSATTSGDR</sequence>
<evidence type="ECO:0000313" key="9">
    <source>
        <dbReference type="Proteomes" id="UP000633418"/>
    </source>
</evidence>
<dbReference type="PIRSF" id="PIRSF039117">
    <property type="entry name" value="KaiC"/>
    <property type="match status" value="1"/>
</dbReference>
<dbReference type="InterPro" id="IPR003593">
    <property type="entry name" value="AAA+_ATPase"/>
</dbReference>
<reference evidence="8 9" key="1">
    <citation type="journal article" date="2020" name="Microorganisms">
        <title>Reliable Identification of Environmental Pseudomonas Isolates Using the rpoD Gene.</title>
        <authorList>
            <consortium name="The Broad Institute Genome Sequencing Platform"/>
            <person name="Girard L."/>
            <person name="Lood C."/>
            <person name="Rokni-Zadeh H."/>
            <person name="van Noort V."/>
            <person name="Lavigne R."/>
            <person name="De Mot R."/>
        </authorList>
    </citation>
    <scope>NUCLEOTIDE SEQUENCE [LARGE SCALE GENOMIC DNA]</scope>
    <source>
        <strain evidence="8 9">RW9S1A</strain>
    </source>
</reference>
<name>A0A9E6Q101_9PSED</name>
<dbReference type="GO" id="GO:0004674">
    <property type="term" value="F:protein serine/threonine kinase activity"/>
    <property type="evidence" value="ECO:0007669"/>
    <property type="project" value="UniProtKB-EC"/>
</dbReference>
<dbReference type="GO" id="GO:0016787">
    <property type="term" value="F:hydrolase activity"/>
    <property type="evidence" value="ECO:0007669"/>
    <property type="project" value="UniProtKB-KW"/>
</dbReference>
<dbReference type="PANTHER" id="PTHR42926:SF1">
    <property type="entry name" value="CIRCADIAN CLOCK OSCILLATOR PROTEIN KAIC 1"/>
    <property type="match status" value="1"/>
</dbReference>
<dbReference type="Gene3D" id="3.40.50.300">
    <property type="entry name" value="P-loop containing nucleotide triphosphate hydrolases"/>
    <property type="match status" value="2"/>
</dbReference>
<dbReference type="PANTHER" id="PTHR42926">
    <property type="match status" value="1"/>
</dbReference>
<keyword evidence="2" id="KW-0597">Phosphoprotein</keyword>
<protein>
    <recommendedName>
        <fullName evidence="1">non-specific serine/threonine protein kinase</fullName>
        <ecNumber evidence="1">2.7.11.1</ecNumber>
    </recommendedName>
</protein>
<dbReference type="SUPFAM" id="SSF52540">
    <property type="entry name" value="P-loop containing nucleoside triphosphate hydrolases"/>
    <property type="match status" value="2"/>
</dbReference>
<dbReference type="InterPro" id="IPR027417">
    <property type="entry name" value="P-loop_NTPase"/>
</dbReference>
<dbReference type="Pfam" id="PF06745">
    <property type="entry name" value="ATPase"/>
    <property type="match status" value="2"/>
</dbReference>
<dbReference type="EMBL" id="CP077095">
    <property type="protein sequence ID" value="QXI40458.1"/>
    <property type="molecule type" value="Genomic_DNA"/>
</dbReference>
<dbReference type="EC" id="2.7.11.1" evidence="1"/>
<dbReference type="KEGG" id="pxn:HU772_010470"/>
<keyword evidence="6" id="KW-0378">Hydrolase</keyword>
<feature type="domain" description="KaiC" evidence="7">
    <location>
        <begin position="241"/>
        <end position="474"/>
    </location>
</feature>
<keyword evidence="4" id="KW-0677">Repeat</keyword>
<evidence type="ECO:0000256" key="5">
    <source>
        <dbReference type="ARBA" id="ARBA00022777"/>
    </source>
</evidence>
<organism evidence="8 9">
    <name type="scientific">Pseudomonas xantholysinigenes</name>
    <dbReference type="NCBI Taxonomy" id="2745490"/>
    <lineage>
        <taxon>Bacteria</taxon>
        <taxon>Pseudomonadati</taxon>
        <taxon>Pseudomonadota</taxon>
        <taxon>Gammaproteobacteria</taxon>
        <taxon>Pseudomonadales</taxon>
        <taxon>Pseudomonadaceae</taxon>
        <taxon>Pseudomonas</taxon>
    </lineage>
</organism>
<evidence type="ECO:0000259" key="7">
    <source>
        <dbReference type="PROSITE" id="PS51146"/>
    </source>
</evidence>
<dbReference type="Proteomes" id="UP000633418">
    <property type="component" value="Chromosome"/>
</dbReference>
<keyword evidence="9" id="KW-1185">Reference proteome</keyword>
<evidence type="ECO:0000256" key="4">
    <source>
        <dbReference type="ARBA" id="ARBA00022737"/>
    </source>
</evidence>
<keyword evidence="5" id="KW-0418">Kinase</keyword>
<gene>
    <name evidence="8" type="ORF">HU772_010470</name>
</gene>
<evidence type="ECO:0000256" key="6">
    <source>
        <dbReference type="ARBA" id="ARBA00022801"/>
    </source>
</evidence>
<evidence type="ECO:0000256" key="3">
    <source>
        <dbReference type="ARBA" id="ARBA00022679"/>
    </source>
</evidence>
<evidence type="ECO:0000313" key="8">
    <source>
        <dbReference type="EMBL" id="QXI40458.1"/>
    </source>
</evidence>
<evidence type="ECO:0000256" key="1">
    <source>
        <dbReference type="ARBA" id="ARBA00012513"/>
    </source>
</evidence>
<reference evidence="8 9" key="2">
    <citation type="journal article" date="2021" name="Microorganisms">
        <title>The Ever-Expanding Pseudomonas Genus: Description of 43 New Species and Partition of the Pseudomonas putida Group.</title>
        <authorList>
            <person name="Girard L."/>
            <person name="Lood C."/>
            <person name="Hofte M."/>
            <person name="Vandamme P."/>
            <person name="Rokni-Zadeh H."/>
            <person name="van Noort V."/>
            <person name="Lavigne R."/>
            <person name="De Mot R."/>
        </authorList>
    </citation>
    <scope>NUCLEOTIDE SEQUENCE [LARGE SCALE GENOMIC DNA]</scope>
    <source>
        <strain evidence="8 9">RW9S1A</strain>
    </source>
</reference>
<evidence type="ECO:0000256" key="2">
    <source>
        <dbReference type="ARBA" id="ARBA00022553"/>
    </source>
</evidence>
<dbReference type="InterPro" id="IPR051347">
    <property type="entry name" value="Circadian_clock_KaiC-rel"/>
</dbReference>
<dbReference type="SMART" id="SM00382">
    <property type="entry name" value="AAA"/>
    <property type="match status" value="2"/>
</dbReference>
<proteinExistence type="predicted"/>
<keyword evidence="3" id="KW-0808">Transferase</keyword>
<dbReference type="InterPro" id="IPR030665">
    <property type="entry name" value="KaiC"/>
</dbReference>
<dbReference type="PROSITE" id="PS51146">
    <property type="entry name" value="KAIC"/>
    <property type="match status" value="1"/>
</dbReference>
<dbReference type="InterPro" id="IPR010624">
    <property type="entry name" value="KaiC_dom"/>
</dbReference>
<dbReference type="GO" id="GO:0005524">
    <property type="term" value="F:ATP binding"/>
    <property type="evidence" value="ECO:0007669"/>
    <property type="project" value="InterPro"/>
</dbReference>
<dbReference type="AlphaFoldDB" id="A0A9E6Q101"/>
<dbReference type="RefSeq" id="WP_186661618.1">
    <property type="nucleotide sequence ID" value="NZ_CP077095.1"/>
</dbReference>
<dbReference type="InterPro" id="IPR014774">
    <property type="entry name" value="KaiC-like_dom"/>
</dbReference>
<accession>A0A9E6Q101</accession>